<evidence type="ECO:0000256" key="3">
    <source>
        <dbReference type="HAMAP-Rule" id="MF_00273"/>
    </source>
</evidence>
<comment type="similarity">
    <text evidence="3">Belongs to the eukaryotic ribosomal protein eL20 family.</text>
</comment>
<dbReference type="EMBL" id="CP007140">
    <property type="protein sequence ID" value="AJC70977.1"/>
    <property type="molecule type" value="Genomic_DNA"/>
</dbReference>
<dbReference type="PATRIC" id="fig|1432656.3.peg.264"/>
<dbReference type="GeneID" id="27134306"/>
<evidence type="ECO:0000256" key="1">
    <source>
        <dbReference type="ARBA" id="ARBA00022980"/>
    </source>
</evidence>
<dbReference type="Proteomes" id="UP000062043">
    <property type="component" value="Chromosome"/>
</dbReference>
<dbReference type="RefSeq" id="WP_062370322.1">
    <property type="nucleotide sequence ID" value="NZ_CP007140.1"/>
</dbReference>
<keyword evidence="3" id="KW-0699">rRNA-binding</keyword>
<dbReference type="SUPFAM" id="SSF160374">
    <property type="entry name" value="RplX-like"/>
    <property type="match status" value="1"/>
</dbReference>
<accession>A0A0X1KI85</accession>
<dbReference type="NCBIfam" id="NF001981">
    <property type="entry name" value="PRK00773.1-1"/>
    <property type="match status" value="1"/>
</dbReference>
<proteinExistence type="inferred from homology"/>
<dbReference type="STRING" id="1432656.X802_01340"/>
<dbReference type="GO" id="GO:0006412">
    <property type="term" value="P:translation"/>
    <property type="evidence" value="ECO:0007669"/>
    <property type="project" value="UniProtKB-UniRule"/>
</dbReference>
<keyword evidence="6" id="KW-1185">Reference proteome</keyword>
<keyword evidence="3" id="KW-0694">RNA-binding</keyword>
<dbReference type="HAMAP" id="MF_00273">
    <property type="entry name" value="Ribosomal_eL20"/>
    <property type="match status" value="1"/>
</dbReference>
<evidence type="ECO:0000313" key="5">
    <source>
        <dbReference type="EMBL" id="AJC70977.1"/>
    </source>
</evidence>
<dbReference type="GO" id="GO:0005840">
    <property type="term" value="C:ribosome"/>
    <property type="evidence" value="ECO:0007669"/>
    <property type="project" value="UniProtKB-KW"/>
</dbReference>
<dbReference type="InterPro" id="IPR023573">
    <property type="entry name" value="Ribosomal_eL20_dom"/>
</dbReference>
<keyword evidence="2 3" id="KW-0687">Ribonucleoprotein</keyword>
<protein>
    <recommendedName>
        <fullName evidence="3">Large ribosomal subunit protein eL20</fullName>
    </recommendedName>
</protein>
<dbReference type="OrthoDB" id="191241at2157"/>
<dbReference type="GO" id="GO:0070180">
    <property type="term" value="F:large ribosomal subunit rRNA binding"/>
    <property type="evidence" value="ECO:0007669"/>
    <property type="project" value="UniProtKB-UniRule"/>
</dbReference>
<dbReference type="GO" id="GO:0003735">
    <property type="term" value="F:structural constituent of ribosome"/>
    <property type="evidence" value="ECO:0007669"/>
    <property type="project" value="InterPro"/>
</dbReference>
<organism evidence="5 6">
    <name type="scientific">Thermococcus guaymasensis DSM 11113</name>
    <dbReference type="NCBI Taxonomy" id="1432656"/>
    <lineage>
        <taxon>Archaea</taxon>
        <taxon>Methanobacteriati</taxon>
        <taxon>Methanobacteriota</taxon>
        <taxon>Thermococci</taxon>
        <taxon>Thermococcales</taxon>
        <taxon>Thermococcaceae</taxon>
        <taxon>Thermococcus</taxon>
    </lineage>
</organism>
<comment type="subunit">
    <text evidence="3">Part of the 50S ribosomal subunit. Binds 23S rRNA.</text>
</comment>
<name>A0A0X1KI85_9EURY</name>
<dbReference type="GO" id="GO:1990904">
    <property type="term" value="C:ribonucleoprotein complex"/>
    <property type="evidence" value="ECO:0007669"/>
    <property type="project" value="UniProtKB-KW"/>
</dbReference>
<keyword evidence="1 3" id="KW-0689">Ribosomal protein</keyword>
<gene>
    <name evidence="3" type="primary">rpl18a</name>
    <name evidence="3" type="synonym">rpl20e</name>
    <name evidence="3" type="synonym">rplX</name>
    <name evidence="5" type="ORF">X802_01340</name>
</gene>
<dbReference type="AlphaFoldDB" id="A0A0X1KI85"/>
<dbReference type="InterPro" id="IPR028877">
    <property type="entry name" value="Ribosomal_eL20"/>
</dbReference>
<dbReference type="KEGG" id="tgy:X802_01340"/>
<evidence type="ECO:0000256" key="2">
    <source>
        <dbReference type="ARBA" id="ARBA00023274"/>
    </source>
</evidence>
<dbReference type="Gene3D" id="3.10.20.10">
    <property type="match status" value="1"/>
</dbReference>
<dbReference type="Pfam" id="PF01775">
    <property type="entry name" value="Ribosomal_L18A"/>
    <property type="match status" value="1"/>
</dbReference>
<evidence type="ECO:0000259" key="4">
    <source>
        <dbReference type="Pfam" id="PF01775"/>
    </source>
</evidence>
<sequence length="77" mass="9150">MEVKVYRVKGVFERGKLKQPFTKEYRALKPEHVEELVYSDIGSKHRVPRSKIWIESIEEIKPEEAEDPVVRRLSLEL</sequence>
<evidence type="ECO:0000313" key="6">
    <source>
        <dbReference type="Proteomes" id="UP000062043"/>
    </source>
</evidence>
<reference evidence="5 6" key="1">
    <citation type="submission" date="2014-01" db="EMBL/GenBank/DDBJ databases">
        <title>Genome sequencing of Thermococcus guaymasensis.</title>
        <authorList>
            <person name="Zhang X."/>
            <person name="Alvare G."/>
            <person name="Fristensky B."/>
            <person name="Chen L."/>
            <person name="Suen T."/>
            <person name="Chen Q."/>
            <person name="Ma K."/>
        </authorList>
    </citation>
    <scope>NUCLEOTIDE SEQUENCE [LARGE SCALE GENOMIC DNA]</scope>
    <source>
        <strain evidence="5 6">DSM 11113</strain>
    </source>
</reference>
<feature type="domain" description="Large ribosomal subunit protein eL20" evidence="4">
    <location>
        <begin position="3"/>
        <end position="58"/>
    </location>
</feature>